<dbReference type="Proteomes" id="UP000295192">
    <property type="component" value="Unassembled WGS sequence"/>
</dbReference>
<sequence>MLTKRFLVSVLIAITCVQLVSSLTCYTCLNANDCKKARKTTCTVAAANETSHHLGVYHQNVRWVPMYRYDCLALKYTYQNNNTVTHQLHGCVHPDVNACNLYLKPQYSSWRRAQCKVCSGDKCNKNPAGALSRSHYTIVAAGLALVLAKIYA</sequence>
<evidence type="ECO:0000256" key="1">
    <source>
        <dbReference type="SAM" id="SignalP"/>
    </source>
</evidence>
<evidence type="ECO:0000313" key="3">
    <source>
        <dbReference type="Proteomes" id="UP000295192"/>
    </source>
</evidence>
<reference evidence="2 3" key="1">
    <citation type="journal article" date="2019" name="J. Hered.">
        <title>An Improved Genome Assembly for Drosophila navojoa, the Basal Species in the mojavensis Cluster.</title>
        <authorList>
            <person name="Vanderlinde T."/>
            <person name="Dupim E.G."/>
            <person name="Nazario-Yepiz N.O."/>
            <person name="Carvalho A.B."/>
        </authorList>
    </citation>
    <scope>NUCLEOTIDE SEQUENCE [LARGE SCALE GENOMIC DNA]</scope>
    <source>
        <strain evidence="2">Navoj_Jal97</strain>
        <tissue evidence="2">Whole organism</tissue>
    </source>
</reference>
<dbReference type="OMA" id="THQLHGC"/>
<keyword evidence="1" id="KW-0732">Signal</keyword>
<name>A0A484AZ46_DRONA</name>
<accession>A0A484AZ46</accession>
<feature type="chain" id="PRO_5019862692" description="Protein quiver" evidence="1">
    <location>
        <begin position="23"/>
        <end position="152"/>
    </location>
</feature>
<keyword evidence="3" id="KW-1185">Reference proteome</keyword>
<protein>
    <recommendedName>
        <fullName evidence="4">Protein quiver</fullName>
    </recommendedName>
</protein>
<dbReference type="EMBL" id="LSRL02000325">
    <property type="protein sequence ID" value="TDG41634.1"/>
    <property type="molecule type" value="Genomic_DNA"/>
</dbReference>
<comment type="caution">
    <text evidence="2">The sequence shown here is derived from an EMBL/GenBank/DDBJ whole genome shotgun (WGS) entry which is preliminary data.</text>
</comment>
<organism evidence="2 3">
    <name type="scientific">Drosophila navojoa</name>
    <name type="common">Fruit fly</name>
    <dbReference type="NCBI Taxonomy" id="7232"/>
    <lineage>
        <taxon>Eukaryota</taxon>
        <taxon>Metazoa</taxon>
        <taxon>Ecdysozoa</taxon>
        <taxon>Arthropoda</taxon>
        <taxon>Hexapoda</taxon>
        <taxon>Insecta</taxon>
        <taxon>Pterygota</taxon>
        <taxon>Neoptera</taxon>
        <taxon>Endopterygota</taxon>
        <taxon>Diptera</taxon>
        <taxon>Brachycera</taxon>
        <taxon>Muscomorpha</taxon>
        <taxon>Ephydroidea</taxon>
        <taxon>Drosophilidae</taxon>
        <taxon>Drosophila</taxon>
    </lineage>
</organism>
<dbReference type="OrthoDB" id="7988812at2759"/>
<gene>
    <name evidence="2" type="ORF">AWZ03_011960</name>
</gene>
<proteinExistence type="predicted"/>
<evidence type="ECO:0000313" key="2">
    <source>
        <dbReference type="EMBL" id="TDG41634.1"/>
    </source>
</evidence>
<evidence type="ECO:0008006" key="4">
    <source>
        <dbReference type="Google" id="ProtNLM"/>
    </source>
</evidence>
<dbReference type="AlphaFoldDB" id="A0A484AZ46"/>
<feature type="signal peptide" evidence="1">
    <location>
        <begin position="1"/>
        <end position="22"/>
    </location>
</feature>